<dbReference type="PANTHER" id="PTHR47331:SF1">
    <property type="entry name" value="GAG-LIKE PROTEIN"/>
    <property type="match status" value="1"/>
</dbReference>
<dbReference type="PROSITE" id="PS50994">
    <property type="entry name" value="INTEGRASE"/>
    <property type="match status" value="1"/>
</dbReference>
<evidence type="ECO:0000313" key="3">
    <source>
        <dbReference type="Proteomes" id="UP001549920"/>
    </source>
</evidence>
<keyword evidence="3" id="KW-1185">Reference proteome</keyword>
<name>A0ABR3H5T9_LOXSC</name>
<dbReference type="PANTHER" id="PTHR47331">
    <property type="entry name" value="PHD-TYPE DOMAIN-CONTAINING PROTEIN"/>
    <property type="match status" value="1"/>
</dbReference>
<evidence type="ECO:0000313" key="2">
    <source>
        <dbReference type="EMBL" id="KAL0860170.1"/>
    </source>
</evidence>
<feature type="domain" description="Integrase catalytic" evidence="1">
    <location>
        <begin position="1"/>
        <end position="135"/>
    </location>
</feature>
<gene>
    <name evidence="2" type="ORF">ABMA27_010477</name>
</gene>
<evidence type="ECO:0000259" key="1">
    <source>
        <dbReference type="PROSITE" id="PS50994"/>
    </source>
</evidence>
<dbReference type="Gene3D" id="3.30.420.10">
    <property type="entry name" value="Ribonuclease H-like superfamily/Ribonuclease H"/>
    <property type="match status" value="1"/>
</dbReference>
<protein>
    <recommendedName>
        <fullName evidence="1">Integrase catalytic domain-containing protein</fullName>
    </recommendedName>
</protein>
<dbReference type="EMBL" id="JBEUOH010000026">
    <property type="protein sequence ID" value="KAL0860170.1"/>
    <property type="molecule type" value="Genomic_DNA"/>
</dbReference>
<accession>A0ABR3H5T9</accession>
<comment type="caution">
    <text evidence="2">The sequence shown here is derived from an EMBL/GenBank/DDBJ whole genome shotgun (WGS) entry which is preliminary data.</text>
</comment>
<dbReference type="Proteomes" id="UP001549920">
    <property type="component" value="Unassembled WGS sequence"/>
</dbReference>
<dbReference type="InterPro" id="IPR012337">
    <property type="entry name" value="RNaseH-like_sf"/>
</dbReference>
<sequence>MAARRGAPCHIYSDNGSTIVTIDFVGADRVLKEQWEQLKQIFKDSFLSEVTEMKIEFHFNAPTWPSAGGIWERAVRSLKHHLRREVGEKKLTFEEYTSILTQIEACLNSRPLCPLTENIDDLDFLTPAYILTGRSGVTVMETEEDARTRWHLTQKLFQDIWKRWKTEYLSQGESGKNLNKT</sequence>
<proteinExistence type="predicted"/>
<dbReference type="InterPro" id="IPR001584">
    <property type="entry name" value="Integrase_cat-core"/>
</dbReference>
<reference evidence="2 3" key="1">
    <citation type="submission" date="2024-06" db="EMBL/GenBank/DDBJ databases">
        <title>A chromosome-level genome assembly of beet webworm, Loxostege sticticalis.</title>
        <authorList>
            <person name="Zhang Y."/>
        </authorList>
    </citation>
    <scope>NUCLEOTIDE SEQUENCE [LARGE SCALE GENOMIC DNA]</scope>
    <source>
        <strain evidence="2">AQ026</strain>
        <tissue evidence="2">Whole body</tissue>
    </source>
</reference>
<organism evidence="2 3">
    <name type="scientific">Loxostege sticticalis</name>
    <name type="common">Beet webworm moth</name>
    <dbReference type="NCBI Taxonomy" id="481309"/>
    <lineage>
        <taxon>Eukaryota</taxon>
        <taxon>Metazoa</taxon>
        <taxon>Ecdysozoa</taxon>
        <taxon>Arthropoda</taxon>
        <taxon>Hexapoda</taxon>
        <taxon>Insecta</taxon>
        <taxon>Pterygota</taxon>
        <taxon>Neoptera</taxon>
        <taxon>Endopterygota</taxon>
        <taxon>Lepidoptera</taxon>
        <taxon>Glossata</taxon>
        <taxon>Ditrysia</taxon>
        <taxon>Pyraloidea</taxon>
        <taxon>Crambidae</taxon>
        <taxon>Pyraustinae</taxon>
        <taxon>Loxostege</taxon>
    </lineage>
</organism>
<dbReference type="InterPro" id="IPR036397">
    <property type="entry name" value="RNaseH_sf"/>
</dbReference>
<dbReference type="SUPFAM" id="SSF53098">
    <property type="entry name" value="Ribonuclease H-like"/>
    <property type="match status" value="1"/>
</dbReference>